<dbReference type="Proteomes" id="UP000318571">
    <property type="component" value="Chromosome 5"/>
</dbReference>
<organism evidence="2 3">
    <name type="scientific">Tigriopus californicus</name>
    <name type="common">Marine copepod</name>
    <dbReference type="NCBI Taxonomy" id="6832"/>
    <lineage>
        <taxon>Eukaryota</taxon>
        <taxon>Metazoa</taxon>
        <taxon>Ecdysozoa</taxon>
        <taxon>Arthropoda</taxon>
        <taxon>Crustacea</taxon>
        <taxon>Multicrustacea</taxon>
        <taxon>Hexanauplia</taxon>
        <taxon>Copepoda</taxon>
        <taxon>Harpacticoida</taxon>
        <taxon>Harpacticidae</taxon>
        <taxon>Tigriopus</taxon>
    </lineage>
</organism>
<reference evidence="2 3" key="1">
    <citation type="journal article" date="2018" name="Nat. Ecol. Evol.">
        <title>Genomic signatures of mitonuclear coevolution across populations of Tigriopus californicus.</title>
        <authorList>
            <person name="Barreto F.S."/>
            <person name="Watson E.T."/>
            <person name="Lima T.G."/>
            <person name="Willett C.S."/>
            <person name="Edmands S."/>
            <person name="Li W."/>
            <person name="Burton R.S."/>
        </authorList>
    </citation>
    <scope>NUCLEOTIDE SEQUENCE [LARGE SCALE GENOMIC DNA]</scope>
    <source>
        <strain evidence="2 3">San Diego</strain>
    </source>
</reference>
<keyword evidence="3" id="KW-1185">Reference proteome</keyword>
<evidence type="ECO:0000313" key="2">
    <source>
        <dbReference type="EMBL" id="TRY77101.1"/>
    </source>
</evidence>
<evidence type="ECO:0000313" key="3">
    <source>
        <dbReference type="Proteomes" id="UP000318571"/>
    </source>
</evidence>
<name>A0A553PHD9_TIGCA</name>
<feature type="region of interest" description="Disordered" evidence="1">
    <location>
        <begin position="1"/>
        <end position="68"/>
    </location>
</feature>
<dbReference type="AlphaFoldDB" id="A0A553PHD9"/>
<sequence length="110" mass="12378">MYSGEQIGSLEPRPLAALGHSQLRGAPRQKIRAKVQVPVHGTDHNGALKHSRYTTSNGIEKESFLDGRGGIQLTPSWEERNVPEDQLNFRNFSQSMDRLDLEMNPPIDRV</sequence>
<gene>
    <name evidence="2" type="ORF">TCAL_08363</name>
</gene>
<comment type="caution">
    <text evidence="2">The sequence shown here is derived from an EMBL/GenBank/DDBJ whole genome shotgun (WGS) entry which is preliminary data.</text>
</comment>
<evidence type="ECO:0000256" key="1">
    <source>
        <dbReference type="SAM" id="MobiDB-lite"/>
    </source>
</evidence>
<protein>
    <submittedName>
        <fullName evidence="2">Uncharacterized protein</fullName>
    </submittedName>
</protein>
<proteinExistence type="predicted"/>
<accession>A0A553PHD9</accession>
<dbReference type="EMBL" id="VCGU01000004">
    <property type="protein sequence ID" value="TRY77101.1"/>
    <property type="molecule type" value="Genomic_DNA"/>
</dbReference>